<name>Q021J3_SOLUE</name>
<dbReference type="InterPro" id="IPR029063">
    <property type="entry name" value="SAM-dependent_MTases_sf"/>
</dbReference>
<dbReference type="STRING" id="234267.Acid_3423"/>
<dbReference type="AlphaFoldDB" id="Q021J3"/>
<proteinExistence type="predicted"/>
<reference evidence="2" key="1">
    <citation type="submission" date="2006-10" db="EMBL/GenBank/DDBJ databases">
        <title>Complete sequence of Solibacter usitatus Ellin6076.</title>
        <authorList>
            <consortium name="US DOE Joint Genome Institute"/>
            <person name="Copeland A."/>
            <person name="Lucas S."/>
            <person name="Lapidus A."/>
            <person name="Barry K."/>
            <person name="Detter J.C."/>
            <person name="Glavina del Rio T."/>
            <person name="Hammon N."/>
            <person name="Israni S."/>
            <person name="Dalin E."/>
            <person name="Tice H."/>
            <person name="Pitluck S."/>
            <person name="Thompson L.S."/>
            <person name="Brettin T."/>
            <person name="Bruce D."/>
            <person name="Han C."/>
            <person name="Tapia R."/>
            <person name="Gilna P."/>
            <person name="Schmutz J."/>
            <person name="Larimer F."/>
            <person name="Land M."/>
            <person name="Hauser L."/>
            <person name="Kyrpides N."/>
            <person name="Mikhailova N."/>
            <person name="Janssen P.H."/>
            <person name="Kuske C.R."/>
            <person name="Richardson P."/>
        </authorList>
    </citation>
    <scope>NUCLEOTIDE SEQUENCE</scope>
    <source>
        <strain evidence="2">Ellin6076</strain>
    </source>
</reference>
<dbReference type="OrthoDB" id="9793351at2"/>
<dbReference type="EMBL" id="CP000473">
    <property type="protein sequence ID" value="ABJ84396.1"/>
    <property type="molecule type" value="Genomic_DNA"/>
</dbReference>
<protein>
    <recommendedName>
        <fullName evidence="3">Spermidine synthase</fullName>
    </recommendedName>
</protein>
<evidence type="ECO:0000256" key="1">
    <source>
        <dbReference type="ARBA" id="ARBA00023115"/>
    </source>
</evidence>
<dbReference type="eggNOG" id="COG0421">
    <property type="taxonomic scope" value="Bacteria"/>
</dbReference>
<dbReference type="PANTHER" id="PTHR43317:SF3">
    <property type="entry name" value="BLR2883 PROTEIN"/>
    <property type="match status" value="1"/>
</dbReference>
<dbReference type="SUPFAM" id="SSF53335">
    <property type="entry name" value="S-adenosyl-L-methionine-dependent methyltransferases"/>
    <property type="match status" value="1"/>
</dbReference>
<dbReference type="InParanoid" id="Q021J3"/>
<evidence type="ECO:0008006" key="3">
    <source>
        <dbReference type="Google" id="ProtNLM"/>
    </source>
</evidence>
<dbReference type="Gene3D" id="3.40.50.150">
    <property type="entry name" value="Vaccinia Virus protein VP39"/>
    <property type="match status" value="1"/>
</dbReference>
<gene>
    <name evidence="2" type="ordered locus">Acid_3423</name>
</gene>
<dbReference type="KEGG" id="sus:Acid_3423"/>
<sequence>MKPWTLLDHTVTPDGKNITLHEHDGAYAIRVDGSPLMTTRQHASEERLAELACAHVRSAASPRVLIGGLGFGFTLRAALGVLPAGAGIVVAEILAAVIAWNRNPAFPLAADAMADRRVTVLERDVGEVIRESRGEFDAIVLDVDNGPAAMSTAGNERLYDFAGLERTRRALRPAGCAAFWSAAPAADFAKLMARAGFRVEIQRSRARGNAGARHTIFLGWAAEKQYGPRMNAERG</sequence>
<accession>Q021J3</accession>
<dbReference type="PANTHER" id="PTHR43317">
    <property type="entry name" value="THERMOSPERMINE SYNTHASE ACAULIS5"/>
    <property type="match status" value="1"/>
</dbReference>
<keyword evidence="1" id="KW-0620">Polyamine biosynthesis</keyword>
<dbReference type="HOGENOM" id="CLU_101666_0_0_0"/>
<organism evidence="2">
    <name type="scientific">Solibacter usitatus (strain Ellin6076)</name>
    <dbReference type="NCBI Taxonomy" id="234267"/>
    <lineage>
        <taxon>Bacteria</taxon>
        <taxon>Pseudomonadati</taxon>
        <taxon>Acidobacteriota</taxon>
        <taxon>Terriglobia</taxon>
        <taxon>Bryobacterales</taxon>
        <taxon>Solibacteraceae</taxon>
        <taxon>Candidatus Solibacter</taxon>
    </lineage>
</organism>
<dbReference type="GO" id="GO:0006596">
    <property type="term" value="P:polyamine biosynthetic process"/>
    <property type="evidence" value="ECO:0007669"/>
    <property type="project" value="UniProtKB-KW"/>
</dbReference>
<evidence type="ECO:0000313" key="2">
    <source>
        <dbReference type="EMBL" id="ABJ84396.1"/>
    </source>
</evidence>